<feature type="compositionally biased region" description="Polar residues" evidence="5">
    <location>
        <begin position="385"/>
        <end position="394"/>
    </location>
</feature>
<keyword evidence="3 6" id="KW-1133">Transmembrane helix</keyword>
<name>A0ABP0FGR5_CLALP</name>
<feature type="transmembrane region" description="Helical" evidence="6">
    <location>
        <begin position="144"/>
        <end position="162"/>
    </location>
</feature>
<organism evidence="8 9">
    <name type="scientific">Clavelina lepadiformis</name>
    <name type="common">Light-bulb sea squirt</name>
    <name type="synonym">Ascidia lepadiformis</name>
    <dbReference type="NCBI Taxonomy" id="159417"/>
    <lineage>
        <taxon>Eukaryota</taxon>
        <taxon>Metazoa</taxon>
        <taxon>Chordata</taxon>
        <taxon>Tunicata</taxon>
        <taxon>Ascidiacea</taxon>
        <taxon>Aplousobranchia</taxon>
        <taxon>Clavelinidae</taxon>
        <taxon>Clavelina</taxon>
    </lineage>
</organism>
<feature type="transmembrane region" description="Helical" evidence="6">
    <location>
        <begin position="47"/>
        <end position="64"/>
    </location>
</feature>
<feature type="region of interest" description="Disordered" evidence="5">
    <location>
        <begin position="379"/>
        <end position="409"/>
    </location>
</feature>
<sequence length="409" mass="45954">MASPSGAGDASLSSSSFTFSQALFNQLKHYESLILSLQRLLVWEKPAQSAFFVFVVHVVFWYIFINSHHAFGFVFSLVLFLLLIDLWKHKIWPEIRAESPDAEAEWGELNPNLLCLREMCEVAAKVVISISSTINDILAVRSMYPGKFCLCFNGACLVLIVLGNKIPGVILAYFTMLCMLLWPVLWYHRLLERTYLLVEPFLMQLQYTLKQRPSEAYLLTKYVADQKDTEIQNGVDDDLSDFVPTLDEKTTAVLARAITDDSELSETDEEILANELPSFSRSSTPDGLLSKEFCPASLQHQQLQNIDNHSDDDDDHFGLLSTVLNLKKPEDTSENIMVSTNQPEASQCVDNPLNNLIKGAIEGVVRDTFTSLAQSVKPPFRDLGEQSSSSTPTSDYEFVILSSEDEDNI</sequence>
<evidence type="ECO:0000256" key="6">
    <source>
        <dbReference type="SAM" id="Phobius"/>
    </source>
</evidence>
<dbReference type="PANTHER" id="PTHR20952">
    <property type="entry name" value="ADP-RIBOSYLATION-LIKE FACTOR 6-INTERACTING PROTEIN"/>
    <property type="match status" value="1"/>
</dbReference>
<dbReference type="EMBL" id="CAWYQH010000057">
    <property type="protein sequence ID" value="CAK8678571.1"/>
    <property type="molecule type" value="Genomic_DNA"/>
</dbReference>
<dbReference type="InterPro" id="IPR052114">
    <property type="entry name" value="ER_autophagy_membrane_reg"/>
</dbReference>
<evidence type="ECO:0000259" key="7">
    <source>
        <dbReference type="Pfam" id="PF24456"/>
    </source>
</evidence>
<gene>
    <name evidence="8" type="ORF">CVLEPA_LOCUS8490</name>
</gene>
<evidence type="ECO:0000256" key="3">
    <source>
        <dbReference type="ARBA" id="ARBA00022989"/>
    </source>
</evidence>
<protein>
    <recommendedName>
        <fullName evidence="7">RETREG1-3/ARL6IP-like N-terminal reticulon-homology domain-containing protein</fullName>
    </recommendedName>
</protein>
<feature type="domain" description="RETREG1-3/ARL6IP-like N-terminal reticulon-homology" evidence="7">
    <location>
        <begin position="29"/>
        <end position="208"/>
    </location>
</feature>
<comment type="subcellular location">
    <subcellularLocation>
        <location evidence="1">Membrane</location>
        <topology evidence="1">Multi-pass membrane protein</topology>
    </subcellularLocation>
</comment>
<dbReference type="InterPro" id="IPR057282">
    <property type="entry name" value="RETREG1-3-like_RHD"/>
</dbReference>
<feature type="transmembrane region" description="Helical" evidence="6">
    <location>
        <begin position="70"/>
        <end position="87"/>
    </location>
</feature>
<keyword evidence="9" id="KW-1185">Reference proteome</keyword>
<accession>A0ABP0FGR5</accession>
<evidence type="ECO:0000313" key="8">
    <source>
        <dbReference type="EMBL" id="CAK8678571.1"/>
    </source>
</evidence>
<reference evidence="8 9" key="1">
    <citation type="submission" date="2024-02" db="EMBL/GenBank/DDBJ databases">
        <authorList>
            <person name="Daric V."/>
            <person name="Darras S."/>
        </authorList>
    </citation>
    <scope>NUCLEOTIDE SEQUENCE [LARGE SCALE GENOMIC DNA]</scope>
</reference>
<evidence type="ECO:0000256" key="2">
    <source>
        <dbReference type="ARBA" id="ARBA00022692"/>
    </source>
</evidence>
<feature type="transmembrane region" description="Helical" evidence="6">
    <location>
        <begin position="168"/>
        <end position="187"/>
    </location>
</feature>
<dbReference type="Proteomes" id="UP001642483">
    <property type="component" value="Unassembled WGS sequence"/>
</dbReference>
<keyword evidence="2 6" id="KW-0812">Transmembrane</keyword>
<evidence type="ECO:0000256" key="5">
    <source>
        <dbReference type="SAM" id="MobiDB-lite"/>
    </source>
</evidence>
<proteinExistence type="predicted"/>
<keyword evidence="4 6" id="KW-0472">Membrane</keyword>
<dbReference type="Pfam" id="PF24456">
    <property type="entry name" value="RHD_RETREG1-3"/>
    <property type="match status" value="1"/>
</dbReference>
<comment type="caution">
    <text evidence="8">The sequence shown here is derived from an EMBL/GenBank/DDBJ whole genome shotgun (WGS) entry which is preliminary data.</text>
</comment>
<evidence type="ECO:0000256" key="4">
    <source>
        <dbReference type="ARBA" id="ARBA00023136"/>
    </source>
</evidence>
<dbReference type="PANTHER" id="PTHR20952:SF4">
    <property type="entry name" value="RETICULOPHAGY REGULATOR 2"/>
    <property type="match status" value="1"/>
</dbReference>
<evidence type="ECO:0000313" key="9">
    <source>
        <dbReference type="Proteomes" id="UP001642483"/>
    </source>
</evidence>
<evidence type="ECO:0000256" key="1">
    <source>
        <dbReference type="ARBA" id="ARBA00004141"/>
    </source>
</evidence>